<dbReference type="Proteomes" id="UP000675900">
    <property type="component" value="Unassembled WGS sequence"/>
</dbReference>
<accession>A0A8C9KQ51</accession>
<dbReference type="PANTHER" id="PTHR12289:SF34">
    <property type="entry name" value="METAXIN-1"/>
    <property type="match status" value="1"/>
</dbReference>
<reference evidence="1" key="2">
    <citation type="submission" date="2025-09" db="UniProtKB">
        <authorList>
            <consortium name="Ensembl"/>
        </authorList>
    </citation>
    <scope>IDENTIFICATION</scope>
</reference>
<evidence type="ECO:0008006" key="3">
    <source>
        <dbReference type="Google" id="ProtNLM"/>
    </source>
</evidence>
<dbReference type="GeneTree" id="ENSGT00940000167808"/>
<protein>
    <recommendedName>
        <fullName evidence="3">Metaxin-1</fullName>
    </recommendedName>
</protein>
<keyword evidence="2" id="KW-1185">Reference proteome</keyword>
<dbReference type="PANTHER" id="PTHR12289">
    <property type="entry name" value="METAXIN RELATED"/>
    <property type="match status" value="1"/>
</dbReference>
<organism evidence="1 2">
    <name type="scientific">Panthera tigris altaica</name>
    <name type="common">Siberian tiger</name>
    <dbReference type="NCBI Taxonomy" id="74533"/>
    <lineage>
        <taxon>Eukaryota</taxon>
        <taxon>Metazoa</taxon>
        <taxon>Chordata</taxon>
        <taxon>Craniata</taxon>
        <taxon>Vertebrata</taxon>
        <taxon>Euteleostomi</taxon>
        <taxon>Mammalia</taxon>
        <taxon>Eutheria</taxon>
        <taxon>Laurasiatheria</taxon>
        <taxon>Carnivora</taxon>
        <taxon>Feliformia</taxon>
        <taxon>Felidae</taxon>
        <taxon>Pantherinae</taxon>
        <taxon>Panthera</taxon>
    </lineage>
</organism>
<dbReference type="InterPro" id="IPR050931">
    <property type="entry name" value="Mito_Protein_Transport_Metaxin"/>
</dbReference>
<dbReference type="Ensembl" id="ENSPTIT00000025578.1">
    <property type="protein sequence ID" value="ENSPTIP00000021205.1"/>
    <property type="gene ID" value="ENSPTIG00000018438.1"/>
</dbReference>
<reference evidence="1" key="1">
    <citation type="submission" date="2025-08" db="UniProtKB">
        <authorList>
            <consortium name="Ensembl"/>
        </authorList>
    </citation>
    <scope>IDENTIFICATION</scope>
</reference>
<evidence type="ECO:0000313" key="1">
    <source>
        <dbReference type="Ensembl" id="ENSPTIP00000021205.1"/>
    </source>
</evidence>
<proteinExistence type="predicted"/>
<evidence type="ECO:0000313" key="2">
    <source>
        <dbReference type="Proteomes" id="UP000675900"/>
    </source>
</evidence>
<dbReference type="AlphaFoldDB" id="A0A8C9KQ51"/>
<sequence length="115" mass="12721">MAAPRELFCGTGGWGLPSVDLDSLAVLTYARFTGAPLKVYKITNPWRSPSGTQCPWGGLCLPFGPVTARSSRCHTRSSPIFEKRSTTPITICRPDKGQTPWPSCLCWRRSFSPCW</sequence>
<dbReference type="GO" id="GO:0001401">
    <property type="term" value="C:SAM complex"/>
    <property type="evidence" value="ECO:0007669"/>
    <property type="project" value="TreeGrafter"/>
</dbReference>
<dbReference type="GO" id="GO:0007005">
    <property type="term" value="P:mitochondrion organization"/>
    <property type="evidence" value="ECO:0007669"/>
    <property type="project" value="TreeGrafter"/>
</dbReference>
<name>A0A8C9KQ51_PANTA</name>